<dbReference type="PANTHER" id="PTHR38733:SF1">
    <property type="entry name" value="TYPE IV METHYL-DIRECTED RESTRICTION ENZYME ECOKMCRBC"/>
    <property type="match status" value="1"/>
</dbReference>
<accession>A0A181CAF0</accession>
<evidence type="ECO:0000313" key="1">
    <source>
        <dbReference type="EMBL" id="QIP35309.1"/>
    </source>
</evidence>
<dbReference type="EMBL" id="CP050139">
    <property type="protein sequence ID" value="QIP35309.1"/>
    <property type="molecule type" value="Genomic_DNA"/>
</dbReference>
<dbReference type="Pfam" id="PF10117">
    <property type="entry name" value="McrBC"/>
    <property type="match status" value="1"/>
</dbReference>
<name>A0A181CAF0_9PROT</name>
<keyword evidence="2" id="KW-1185">Reference proteome</keyword>
<dbReference type="GeneID" id="85021973"/>
<dbReference type="REBASE" id="154694">
    <property type="entry name" value="KrhiGEMMcrBCP"/>
</dbReference>
<proteinExistence type="predicted"/>
<dbReference type="REBASE" id="394139">
    <property type="entry name" value="Krh9a1aMcrBCP"/>
</dbReference>
<dbReference type="InterPro" id="IPR019292">
    <property type="entry name" value="McrC"/>
</dbReference>
<dbReference type="RefSeq" id="WP_007398431.1">
    <property type="nucleotide sequence ID" value="NZ_CALMTF010000099.1"/>
</dbReference>
<sequence length="520" mass="59619">MTRDTPDPSGNPFYEYEIVTLDRCRATYDDDQATMVFEWLKHEGRAGGRALPRQHDTRSDPWVGTPFQHRMMVDGRWQVVDAVRFSSWVGVVRTPCGAQIEILPKTGNDRGADRKAAPASTRRQFIQMLACLPEMQHIRHPLRALVDTQMDMPLGDIFLSAFLHSVAGLLGRGMRRDYVRHEDNLPTLRGRLCMAAQMRHNLVRRDRFYTRHDEFSANRAENRLIHTALLRVLEMAGTDANHSLTRRLLVAFDGVPLSTDIARDMELVRHERDMHYYHEALSWTVFILNDLFPLTARTRKNTDTQHEAAFMLFPMECVFEKAVAVALATQMPQGYRLEEQFTSRHLVTCLPKAGQEPEQRFSLRPDMVVLRPDSRTVCMVLDTKWKRPVPDASVPLAFRDSWINQSDLYQMKAYGDNYLNEGNGPVVLVYPRTNNFITASQPFIFNSADGTVADMEDRLQLWLVPFCLDRHILVLPDADGKAEKDMPPAENASRPLDFGQFITDTPARRYQLGLDMGRAD</sequence>
<dbReference type="KEGG" id="kre:GWK63_07390"/>
<evidence type="ECO:0000313" key="2">
    <source>
        <dbReference type="Proteomes" id="UP000502533"/>
    </source>
</evidence>
<organism evidence="1 2">
    <name type="scientific">Komagataeibacter rhaeticus</name>
    <dbReference type="NCBI Taxonomy" id="215221"/>
    <lineage>
        <taxon>Bacteria</taxon>
        <taxon>Pseudomonadati</taxon>
        <taxon>Pseudomonadota</taxon>
        <taxon>Alphaproteobacteria</taxon>
        <taxon>Acetobacterales</taxon>
        <taxon>Acetobacteraceae</taxon>
        <taxon>Komagataeibacter</taxon>
    </lineage>
</organism>
<dbReference type="AlphaFoldDB" id="A0A181CAF0"/>
<dbReference type="Proteomes" id="UP000502533">
    <property type="component" value="Chromosome"/>
</dbReference>
<protein>
    <submittedName>
        <fullName evidence="1">2-keto-D-gluconate dehydrogenase</fullName>
    </submittedName>
</protein>
<dbReference type="PANTHER" id="PTHR38733">
    <property type="entry name" value="PROTEIN MCRC"/>
    <property type="match status" value="1"/>
</dbReference>
<reference evidence="1 2" key="1">
    <citation type="submission" date="2020-03" db="EMBL/GenBank/DDBJ databases">
        <title>Isolation of cellulose-producing strains, genome characterization and application of the synthesized cellulose films as an economical and sustainable material for piezoelectric sensor construction.</title>
        <authorList>
            <person name="Mangayil R.K."/>
        </authorList>
    </citation>
    <scope>NUCLEOTIDE SEQUENCE [LARGE SCALE GENOMIC DNA]</scope>
    <source>
        <strain evidence="1 2">ENS 9a1a</strain>
    </source>
</reference>
<gene>
    <name evidence="1" type="ORF">GWK63_07390</name>
</gene>